<evidence type="ECO:0000256" key="6">
    <source>
        <dbReference type="ARBA" id="ARBA00023136"/>
    </source>
</evidence>
<sequence>QFQKGQELPELLKRAEKYPCASPRWLWGSKVTLAVYDPDYMKVVLGRSGCPSHILGSSQITCITLGRSFPTYPHYDPGYGLFLFNGQRRFQHCWMLTPAFHYDILKPYVGHVVDSACVMLELIKENSYLEIFEYVSLMILDIIMKCDFSYQGSHQADR</sequence>
<evidence type="ECO:0000313" key="7">
    <source>
        <dbReference type="EMBL" id="KAF0886473.1"/>
    </source>
</evidence>
<dbReference type="InterPro" id="IPR036396">
    <property type="entry name" value="Cyt_P450_sf"/>
</dbReference>
<comment type="subcellular location">
    <subcellularLocation>
        <location evidence="1">Endoplasmic reticulum membrane</location>
    </subcellularLocation>
</comment>
<dbReference type="SUPFAM" id="SSF48264">
    <property type="entry name" value="Cytochrome P450"/>
    <property type="match status" value="1"/>
</dbReference>
<dbReference type="GO" id="GO:0006629">
    <property type="term" value="P:lipid metabolic process"/>
    <property type="evidence" value="ECO:0007669"/>
    <property type="project" value="UniProtKB-ARBA"/>
</dbReference>
<dbReference type="InterPro" id="IPR050196">
    <property type="entry name" value="Cytochrome_P450_Monoox"/>
</dbReference>
<dbReference type="Pfam" id="PF00067">
    <property type="entry name" value="p450"/>
    <property type="match status" value="1"/>
</dbReference>
<evidence type="ECO:0000313" key="8">
    <source>
        <dbReference type="Proteomes" id="UP000475037"/>
    </source>
</evidence>
<comment type="caution">
    <text evidence="7">The sequence shown here is derived from an EMBL/GenBank/DDBJ whole genome shotgun (WGS) entry which is preliminary data.</text>
</comment>
<keyword evidence="8" id="KW-1185">Reference proteome</keyword>
<dbReference type="GO" id="GO:0005789">
    <property type="term" value="C:endoplasmic reticulum membrane"/>
    <property type="evidence" value="ECO:0007669"/>
    <property type="project" value="UniProtKB-SubCell"/>
</dbReference>
<dbReference type="GO" id="GO:0016712">
    <property type="term" value="F:oxidoreductase activity, acting on paired donors, with incorporation or reduction of molecular oxygen, reduced flavin or flavoprotein as one donor, and incorporation of one atom of oxygen"/>
    <property type="evidence" value="ECO:0007669"/>
    <property type="project" value="UniProtKB-ARBA"/>
</dbReference>
<comment type="similarity">
    <text evidence="2">Belongs to the cytochrome P450 family.</text>
</comment>
<feature type="non-terminal residue" evidence="7">
    <location>
        <position position="1"/>
    </location>
</feature>
<keyword evidence="6" id="KW-0472">Membrane</keyword>
<dbReference type="EMBL" id="VOAJ01000672">
    <property type="protein sequence ID" value="KAF0886473.1"/>
    <property type="molecule type" value="Genomic_DNA"/>
</dbReference>
<dbReference type="InterPro" id="IPR001128">
    <property type="entry name" value="Cyt_P450"/>
</dbReference>
<keyword evidence="4" id="KW-0560">Oxidoreductase</keyword>
<evidence type="ECO:0000256" key="3">
    <source>
        <dbReference type="ARBA" id="ARBA00022824"/>
    </source>
</evidence>
<dbReference type="GO" id="GO:0005506">
    <property type="term" value="F:iron ion binding"/>
    <property type="evidence" value="ECO:0007669"/>
    <property type="project" value="InterPro"/>
</dbReference>
<gene>
    <name evidence="7" type="primary">Cyp4a6</name>
    <name evidence="7" type="ORF">FOF47_R17234</name>
</gene>
<dbReference type="PANTHER" id="PTHR24291:SF39">
    <property type="entry name" value="CYTOCHROME P450 4A11-RELATED"/>
    <property type="match status" value="1"/>
</dbReference>
<reference evidence="7 8" key="1">
    <citation type="submission" date="2019-11" db="EMBL/GenBank/DDBJ databases">
        <authorList>
            <person name="Yang C."/>
            <person name="Li F."/>
        </authorList>
    </citation>
    <scope>NUCLEOTIDE SEQUENCE [LARGE SCALE GENOMIC DNA]</scope>
    <source>
        <strain evidence="7">KB4526</strain>
        <tissue evidence="7">Muscle</tissue>
    </source>
</reference>
<accession>A0A6G1BG91</accession>
<proteinExistence type="inferred from homology"/>
<dbReference type="PANTHER" id="PTHR24291">
    <property type="entry name" value="CYTOCHROME P450 FAMILY 4"/>
    <property type="match status" value="1"/>
</dbReference>
<keyword evidence="3" id="KW-0256">Endoplasmic reticulum</keyword>
<dbReference type="Proteomes" id="UP000475037">
    <property type="component" value="Unassembled WGS sequence"/>
</dbReference>
<keyword evidence="5" id="KW-0503">Monooxygenase</keyword>
<evidence type="ECO:0000256" key="1">
    <source>
        <dbReference type="ARBA" id="ARBA00004586"/>
    </source>
</evidence>
<name>A0A6G1BG91_CROCR</name>
<dbReference type="AlphaFoldDB" id="A0A6G1BG91"/>
<evidence type="ECO:0000256" key="5">
    <source>
        <dbReference type="ARBA" id="ARBA00023033"/>
    </source>
</evidence>
<evidence type="ECO:0000256" key="2">
    <source>
        <dbReference type="ARBA" id="ARBA00010617"/>
    </source>
</evidence>
<organism evidence="7 8">
    <name type="scientific">Crocuta crocuta</name>
    <name type="common">Spotted hyena</name>
    <dbReference type="NCBI Taxonomy" id="9678"/>
    <lineage>
        <taxon>Eukaryota</taxon>
        <taxon>Metazoa</taxon>
        <taxon>Chordata</taxon>
        <taxon>Craniata</taxon>
        <taxon>Vertebrata</taxon>
        <taxon>Euteleostomi</taxon>
        <taxon>Mammalia</taxon>
        <taxon>Eutheria</taxon>
        <taxon>Laurasiatheria</taxon>
        <taxon>Carnivora</taxon>
        <taxon>Feliformia</taxon>
        <taxon>Hyaenidae</taxon>
        <taxon>Crocuta</taxon>
    </lineage>
</organism>
<protein>
    <submittedName>
        <fullName evidence="7">CP4A6 protein</fullName>
    </submittedName>
</protein>
<evidence type="ECO:0000256" key="4">
    <source>
        <dbReference type="ARBA" id="ARBA00023002"/>
    </source>
</evidence>
<dbReference type="GO" id="GO:0020037">
    <property type="term" value="F:heme binding"/>
    <property type="evidence" value="ECO:0007669"/>
    <property type="project" value="InterPro"/>
</dbReference>
<feature type="non-terminal residue" evidence="7">
    <location>
        <position position="158"/>
    </location>
</feature>
<dbReference type="Gene3D" id="1.10.630.10">
    <property type="entry name" value="Cytochrome P450"/>
    <property type="match status" value="1"/>
</dbReference>